<evidence type="ECO:0008006" key="4">
    <source>
        <dbReference type="Google" id="ProtNLM"/>
    </source>
</evidence>
<dbReference type="PANTHER" id="PTHR31552:SF31">
    <property type="entry name" value="SERPENTINE RECEPTOR CLASS GAMMA"/>
    <property type="match status" value="1"/>
</dbReference>
<keyword evidence="1" id="KW-1133">Transmembrane helix</keyword>
<feature type="non-terminal residue" evidence="2">
    <location>
        <position position="156"/>
    </location>
</feature>
<dbReference type="AlphaFoldDB" id="A0AAV5U8A0"/>
<accession>A0AAV5U8A0</accession>
<reference evidence="2" key="1">
    <citation type="submission" date="2023-10" db="EMBL/GenBank/DDBJ databases">
        <title>Genome assembly of Pristionchus species.</title>
        <authorList>
            <person name="Yoshida K."/>
            <person name="Sommer R.J."/>
        </authorList>
    </citation>
    <scope>NUCLEOTIDE SEQUENCE</scope>
    <source>
        <strain evidence="2">RS0144</strain>
    </source>
</reference>
<dbReference type="PANTHER" id="PTHR31552">
    <property type="entry name" value="SERPENTINE RECEPTOR CLASS GAMMA"/>
    <property type="match status" value="1"/>
</dbReference>
<keyword evidence="3" id="KW-1185">Reference proteome</keyword>
<gene>
    <name evidence="2" type="ORF">PENTCL1PPCAC_24951</name>
</gene>
<protein>
    <recommendedName>
        <fullName evidence="4">Serpentine receptor class gamma</fullName>
    </recommendedName>
</protein>
<sequence>MAWYIEQIPDFVLTIGYAYLRIKASRDVYFSTPFFLFFFTTGICGIVSVIFHITAARIIYYPETAYLLTLSWIINHIGALGSTIGKAIIVMHRHLVLSSADRIEDRWTRTTCGCLVLLQFAFPLLTSTPLLFFEFSYRMLDGQIVVENLSEHGQLV</sequence>
<dbReference type="EMBL" id="BTSX01000006">
    <property type="protein sequence ID" value="GMT02777.1"/>
    <property type="molecule type" value="Genomic_DNA"/>
</dbReference>
<dbReference type="Proteomes" id="UP001432027">
    <property type="component" value="Unassembled WGS sequence"/>
</dbReference>
<feature type="transmembrane region" description="Helical" evidence="1">
    <location>
        <begin position="28"/>
        <end position="53"/>
    </location>
</feature>
<keyword evidence="1" id="KW-0472">Membrane</keyword>
<evidence type="ECO:0000313" key="3">
    <source>
        <dbReference type="Proteomes" id="UP001432027"/>
    </source>
</evidence>
<organism evidence="2 3">
    <name type="scientific">Pristionchus entomophagus</name>
    <dbReference type="NCBI Taxonomy" id="358040"/>
    <lineage>
        <taxon>Eukaryota</taxon>
        <taxon>Metazoa</taxon>
        <taxon>Ecdysozoa</taxon>
        <taxon>Nematoda</taxon>
        <taxon>Chromadorea</taxon>
        <taxon>Rhabditida</taxon>
        <taxon>Rhabditina</taxon>
        <taxon>Diplogasteromorpha</taxon>
        <taxon>Diplogasteroidea</taxon>
        <taxon>Neodiplogasteridae</taxon>
        <taxon>Pristionchus</taxon>
    </lineage>
</organism>
<feature type="transmembrane region" description="Helical" evidence="1">
    <location>
        <begin position="65"/>
        <end position="89"/>
    </location>
</feature>
<name>A0AAV5U8A0_9BILA</name>
<keyword evidence="1" id="KW-0812">Transmembrane</keyword>
<proteinExistence type="predicted"/>
<evidence type="ECO:0000313" key="2">
    <source>
        <dbReference type="EMBL" id="GMT02777.1"/>
    </source>
</evidence>
<evidence type="ECO:0000256" key="1">
    <source>
        <dbReference type="SAM" id="Phobius"/>
    </source>
</evidence>
<comment type="caution">
    <text evidence="2">The sequence shown here is derived from an EMBL/GenBank/DDBJ whole genome shotgun (WGS) entry which is preliminary data.</text>
</comment>
<feature type="transmembrane region" description="Helical" evidence="1">
    <location>
        <begin position="110"/>
        <end position="132"/>
    </location>
</feature>